<feature type="domain" description="Outer membrane protein beta-barrel" evidence="3">
    <location>
        <begin position="7"/>
        <end position="172"/>
    </location>
</feature>
<dbReference type="SUPFAM" id="SSF56925">
    <property type="entry name" value="OMPA-like"/>
    <property type="match status" value="1"/>
</dbReference>
<keyword evidence="1 2" id="KW-0732">Signal</keyword>
<dbReference type="AlphaFoldDB" id="A0A9D7XH15"/>
<organism evidence="4 5">
    <name type="scientific">Candidatus Geothrix skivensis</name>
    <dbReference type="NCBI Taxonomy" id="2954439"/>
    <lineage>
        <taxon>Bacteria</taxon>
        <taxon>Pseudomonadati</taxon>
        <taxon>Acidobacteriota</taxon>
        <taxon>Holophagae</taxon>
        <taxon>Holophagales</taxon>
        <taxon>Holophagaceae</taxon>
        <taxon>Geothrix</taxon>
    </lineage>
</organism>
<evidence type="ECO:0000313" key="4">
    <source>
        <dbReference type="EMBL" id="MBK9796876.1"/>
    </source>
</evidence>
<feature type="signal peptide" evidence="2">
    <location>
        <begin position="1"/>
        <end position="17"/>
    </location>
</feature>
<evidence type="ECO:0000313" key="5">
    <source>
        <dbReference type="Proteomes" id="UP000886657"/>
    </source>
</evidence>
<sequence>MKYLVILPLALVLPLAAQDLNRPTYGFSVQLNTPMGDLRDDTDKNVGIGASLLAQWNLDRGHALRPRLDLNVFNVSEYEPSHSNYRESRNLSSVGLGMDYLYYFSGTPRGLYLTGGAGITRWDLSYSTSDKVGNTYSSSYDHNKNTTSLSLAGGMGWQFTRVIGLEARLVHAPYKAFDLNNPTSTTRTEVNRDGNFLQIAGTFRW</sequence>
<comment type="caution">
    <text evidence="4">The sequence shown here is derived from an EMBL/GenBank/DDBJ whole genome shotgun (WGS) entry which is preliminary data.</text>
</comment>
<reference evidence="4" key="1">
    <citation type="submission" date="2020-10" db="EMBL/GenBank/DDBJ databases">
        <title>Connecting structure to function with the recovery of over 1000 high-quality activated sludge metagenome-assembled genomes encoding full-length rRNA genes using long-read sequencing.</title>
        <authorList>
            <person name="Singleton C.M."/>
            <person name="Petriglieri F."/>
            <person name="Kristensen J.M."/>
            <person name="Kirkegaard R.H."/>
            <person name="Michaelsen T.Y."/>
            <person name="Andersen M.H."/>
            <person name="Karst S.M."/>
            <person name="Dueholm M.S."/>
            <person name="Nielsen P.H."/>
            <person name="Albertsen M."/>
        </authorList>
    </citation>
    <scope>NUCLEOTIDE SEQUENCE</scope>
    <source>
        <strain evidence="4">Skiv_18-Q3-R9-52_MAXAC.067</strain>
    </source>
</reference>
<dbReference type="Pfam" id="PF13505">
    <property type="entry name" value="OMP_b-brl"/>
    <property type="match status" value="1"/>
</dbReference>
<gene>
    <name evidence="4" type="ORF">IPP58_10335</name>
</gene>
<dbReference type="Proteomes" id="UP000886657">
    <property type="component" value="Unassembled WGS sequence"/>
</dbReference>
<name>A0A9D7XH15_9BACT</name>
<dbReference type="InterPro" id="IPR011250">
    <property type="entry name" value="OMP/PagP_B-barrel"/>
</dbReference>
<proteinExistence type="predicted"/>
<feature type="chain" id="PRO_5039558147" evidence="2">
    <location>
        <begin position="18"/>
        <end position="205"/>
    </location>
</feature>
<evidence type="ECO:0000256" key="2">
    <source>
        <dbReference type="SAM" id="SignalP"/>
    </source>
</evidence>
<protein>
    <submittedName>
        <fullName evidence="4">PorT family protein</fullName>
    </submittedName>
</protein>
<evidence type="ECO:0000256" key="1">
    <source>
        <dbReference type="ARBA" id="ARBA00022729"/>
    </source>
</evidence>
<dbReference type="EMBL" id="JADKIO010000008">
    <property type="protein sequence ID" value="MBK9796876.1"/>
    <property type="molecule type" value="Genomic_DNA"/>
</dbReference>
<evidence type="ECO:0000259" key="3">
    <source>
        <dbReference type="Pfam" id="PF13505"/>
    </source>
</evidence>
<accession>A0A9D7XH15</accession>
<dbReference type="InterPro" id="IPR027385">
    <property type="entry name" value="Beta-barrel_OMP"/>
</dbReference>
<dbReference type="Gene3D" id="2.40.160.20">
    <property type="match status" value="1"/>
</dbReference>